<reference evidence="2" key="1">
    <citation type="submission" date="2023-03" db="EMBL/GenBank/DDBJ databases">
        <authorList>
            <person name="Julca I."/>
        </authorList>
    </citation>
    <scope>NUCLEOTIDE SEQUENCE</scope>
</reference>
<organism evidence="2 3">
    <name type="scientific">Oldenlandia corymbosa var. corymbosa</name>
    <dbReference type="NCBI Taxonomy" id="529605"/>
    <lineage>
        <taxon>Eukaryota</taxon>
        <taxon>Viridiplantae</taxon>
        <taxon>Streptophyta</taxon>
        <taxon>Embryophyta</taxon>
        <taxon>Tracheophyta</taxon>
        <taxon>Spermatophyta</taxon>
        <taxon>Magnoliopsida</taxon>
        <taxon>eudicotyledons</taxon>
        <taxon>Gunneridae</taxon>
        <taxon>Pentapetalae</taxon>
        <taxon>asterids</taxon>
        <taxon>lamiids</taxon>
        <taxon>Gentianales</taxon>
        <taxon>Rubiaceae</taxon>
        <taxon>Rubioideae</taxon>
        <taxon>Spermacoceae</taxon>
        <taxon>Hedyotis-Oldenlandia complex</taxon>
        <taxon>Oldenlandia</taxon>
    </lineage>
</organism>
<dbReference type="Proteomes" id="UP001161247">
    <property type="component" value="Chromosome 1"/>
</dbReference>
<evidence type="ECO:0000313" key="2">
    <source>
        <dbReference type="EMBL" id="CAI9090080.1"/>
    </source>
</evidence>
<name>A0AAV1C3K3_OLDCO</name>
<feature type="region of interest" description="Disordered" evidence="1">
    <location>
        <begin position="64"/>
        <end position="133"/>
    </location>
</feature>
<dbReference type="EMBL" id="OX459118">
    <property type="protein sequence ID" value="CAI9090080.1"/>
    <property type="molecule type" value="Genomic_DNA"/>
</dbReference>
<gene>
    <name evidence="2" type="ORF">OLC1_LOCUS2320</name>
</gene>
<feature type="compositionally biased region" description="Polar residues" evidence="1">
    <location>
        <begin position="100"/>
        <end position="109"/>
    </location>
</feature>
<accession>A0AAV1C3K3</accession>
<keyword evidence="3" id="KW-1185">Reference proteome</keyword>
<proteinExistence type="predicted"/>
<evidence type="ECO:0000313" key="3">
    <source>
        <dbReference type="Proteomes" id="UP001161247"/>
    </source>
</evidence>
<evidence type="ECO:0000256" key="1">
    <source>
        <dbReference type="SAM" id="MobiDB-lite"/>
    </source>
</evidence>
<protein>
    <submittedName>
        <fullName evidence="2">OLC1v1024770C1</fullName>
    </submittedName>
</protein>
<dbReference type="AlphaFoldDB" id="A0AAV1C3K3"/>
<sequence length="133" mass="14807">MAAKQEVLKKNVFHFYHRPLIVKDWSVEEGFKLEDVKIQCAFNCLNFSLSTGYGYETTVCRKPTQKAWKQESSPAIQKGASLEKSMVGGEEPNGKKQKENTAASAQISGEINEGGNSGRKLPIALSNTRKERK</sequence>